<dbReference type="Gene3D" id="3.40.50.2000">
    <property type="entry name" value="Glycogen Phosphorylase B"/>
    <property type="match status" value="1"/>
</dbReference>
<dbReference type="STRING" id="211165.GCA_000317285_03917"/>
<evidence type="ECO:0008006" key="3">
    <source>
        <dbReference type="Google" id="ProtNLM"/>
    </source>
</evidence>
<dbReference type="EMBL" id="RSCJ01000004">
    <property type="protein sequence ID" value="RUR84594.1"/>
    <property type="molecule type" value="Genomic_DNA"/>
</dbReference>
<dbReference type="AlphaFoldDB" id="A0A433NN05"/>
<gene>
    <name evidence="1" type="ORF">PCC6912_14890</name>
</gene>
<keyword evidence="2" id="KW-1185">Reference proteome</keyword>
<organism evidence="1 2">
    <name type="scientific">Chlorogloeopsis fritschii PCC 6912</name>
    <dbReference type="NCBI Taxonomy" id="211165"/>
    <lineage>
        <taxon>Bacteria</taxon>
        <taxon>Bacillati</taxon>
        <taxon>Cyanobacteriota</taxon>
        <taxon>Cyanophyceae</taxon>
        <taxon>Nostocales</taxon>
        <taxon>Chlorogloeopsidaceae</taxon>
        <taxon>Chlorogloeopsis</taxon>
    </lineage>
</organism>
<dbReference type="OrthoDB" id="6794112at2"/>
<comment type="caution">
    <text evidence="1">The sequence shown here is derived from an EMBL/GenBank/DDBJ whole genome shotgun (WGS) entry which is preliminary data.</text>
</comment>
<dbReference type="Proteomes" id="UP000268857">
    <property type="component" value="Unassembled WGS sequence"/>
</dbReference>
<proteinExistence type="predicted"/>
<evidence type="ECO:0000313" key="1">
    <source>
        <dbReference type="EMBL" id="RUR84594.1"/>
    </source>
</evidence>
<sequence length="332" mass="37884">MKQLFIAWVPFQRRSISMRNYFDYELRFLSFAFKNRFFRPLEYIFKAWKTLLLFLLQQPQTIWIQLPPTLLLHIAHLYKILFNRKVRIIADCHNATFRCPWINIPGTVTLLNKCNLVIIHNDSLQELAVANGINYKHLYVLEDPPALVENGSIQNQELFPHPWVLCPCSFNADEPIEAILGAARFAPDITFVLTGKATRAKGIHDLNNIPPNVKLPGFLPKSEFDKLLCDADIVLGLTKLDGIQLSVANEAVGAGKPMVIANTNLLKKLFYKGAIYVDAFSSKSIAQGCREALIRKDELTKEVHELMSERNEKWLLQAAKLEYSFSSNTLLI</sequence>
<evidence type="ECO:0000313" key="2">
    <source>
        <dbReference type="Proteomes" id="UP000268857"/>
    </source>
</evidence>
<dbReference type="SUPFAM" id="SSF53756">
    <property type="entry name" value="UDP-Glycosyltransferase/glycogen phosphorylase"/>
    <property type="match status" value="1"/>
</dbReference>
<accession>A0A433NN05</accession>
<dbReference type="RefSeq" id="WP_016875525.1">
    <property type="nucleotide sequence ID" value="NZ_AJLN01000100.1"/>
</dbReference>
<protein>
    <recommendedName>
        <fullName evidence="3">Glycosyl transferase family 1 domain-containing protein</fullName>
    </recommendedName>
</protein>
<name>A0A433NN05_CHLFR</name>
<reference evidence="1 2" key="1">
    <citation type="journal article" date="2019" name="Genome Biol. Evol.">
        <title>Day and night: Metabolic profiles and evolutionary relationships of six axenic non-marine cyanobacteria.</title>
        <authorList>
            <person name="Will S.E."/>
            <person name="Henke P."/>
            <person name="Boedeker C."/>
            <person name="Huang S."/>
            <person name="Brinkmann H."/>
            <person name="Rohde M."/>
            <person name="Jarek M."/>
            <person name="Friedl T."/>
            <person name="Seufert S."/>
            <person name="Schumacher M."/>
            <person name="Overmann J."/>
            <person name="Neumann-Schaal M."/>
            <person name="Petersen J."/>
        </authorList>
    </citation>
    <scope>NUCLEOTIDE SEQUENCE [LARGE SCALE GENOMIC DNA]</scope>
    <source>
        <strain evidence="1 2">PCC 6912</strain>
    </source>
</reference>